<evidence type="ECO:0000313" key="7">
    <source>
        <dbReference type="EMBL" id="GMA30713.1"/>
    </source>
</evidence>
<feature type="domain" description="Maltokinase N-terminal cap" evidence="6">
    <location>
        <begin position="20"/>
        <end position="107"/>
    </location>
</feature>
<name>A0AA37UQ15_9MICO</name>
<keyword evidence="1" id="KW-0808">Transferase</keyword>
<dbReference type="RefSeq" id="WP_284249428.1">
    <property type="nucleotide sequence ID" value="NZ_BSUM01000001.1"/>
</dbReference>
<dbReference type="AlphaFoldDB" id="A0AA37UQ15"/>
<accession>A0AA37UQ15</accession>
<evidence type="ECO:0000256" key="1">
    <source>
        <dbReference type="ARBA" id="ARBA00022679"/>
    </source>
</evidence>
<keyword evidence="8" id="KW-1185">Reference proteome</keyword>
<evidence type="ECO:0000256" key="4">
    <source>
        <dbReference type="ARBA" id="ARBA00022840"/>
    </source>
</evidence>
<organism evidence="7 8">
    <name type="scientific">Litorihabitans aurantiacus</name>
    <dbReference type="NCBI Taxonomy" id="1930061"/>
    <lineage>
        <taxon>Bacteria</taxon>
        <taxon>Bacillati</taxon>
        <taxon>Actinomycetota</taxon>
        <taxon>Actinomycetes</taxon>
        <taxon>Micrococcales</taxon>
        <taxon>Beutenbergiaceae</taxon>
        <taxon>Litorihabitans</taxon>
    </lineage>
</organism>
<sequence length="260" mass="27138">MAEIHDTTMEPSRLELLAAWMPRQRWFAGKGRAPQLRVVGGYRLDDPAGEVGVHVVIVADDSGSAPVVYQVPLTYRDSEAPGLGRALVGTTQHGVLGERWVYDGAHDPVFAATFLDLLTGRTAAQDPSVSDTPQPRVAGHTPGDASHLRLVEHTVLAGEQSNTSLICSLVSEPSGVVMPAIMVKLFRVLAAGDNPDVVVAGTLSGAGSPYVPAVFGHVSGVWSDPAGTSSDDDGDGGAPSSPATSRSRRSSWRASRTPGA</sequence>
<dbReference type="GO" id="GO:0016301">
    <property type="term" value="F:kinase activity"/>
    <property type="evidence" value="ECO:0007669"/>
    <property type="project" value="UniProtKB-KW"/>
</dbReference>
<dbReference type="Pfam" id="PF18085">
    <property type="entry name" value="Mak_N_cap"/>
    <property type="match status" value="1"/>
</dbReference>
<keyword evidence="2" id="KW-0547">Nucleotide-binding</keyword>
<evidence type="ECO:0000256" key="3">
    <source>
        <dbReference type="ARBA" id="ARBA00022777"/>
    </source>
</evidence>
<feature type="region of interest" description="Disordered" evidence="5">
    <location>
        <begin position="124"/>
        <end position="143"/>
    </location>
</feature>
<evidence type="ECO:0000256" key="2">
    <source>
        <dbReference type="ARBA" id="ARBA00022741"/>
    </source>
</evidence>
<feature type="region of interest" description="Disordered" evidence="5">
    <location>
        <begin position="222"/>
        <end position="260"/>
    </location>
</feature>
<evidence type="ECO:0000259" key="6">
    <source>
        <dbReference type="Pfam" id="PF18085"/>
    </source>
</evidence>
<proteinExistence type="predicted"/>
<dbReference type="EMBL" id="BSUM01000001">
    <property type="protein sequence ID" value="GMA30713.1"/>
    <property type="molecule type" value="Genomic_DNA"/>
</dbReference>
<evidence type="ECO:0000313" key="8">
    <source>
        <dbReference type="Proteomes" id="UP001157161"/>
    </source>
</evidence>
<reference evidence="7" key="2">
    <citation type="submission" date="2023-02" db="EMBL/GenBank/DDBJ databases">
        <authorList>
            <person name="Sun Q."/>
            <person name="Mori K."/>
        </authorList>
    </citation>
    <scope>NUCLEOTIDE SEQUENCE</scope>
    <source>
        <strain evidence="7">NBRC 112290</strain>
    </source>
</reference>
<protein>
    <recommendedName>
        <fullName evidence="6">Maltokinase N-terminal cap domain-containing protein</fullName>
    </recommendedName>
</protein>
<comment type="caution">
    <text evidence="7">The sequence shown here is derived from an EMBL/GenBank/DDBJ whole genome shotgun (WGS) entry which is preliminary data.</text>
</comment>
<dbReference type="Proteomes" id="UP001157161">
    <property type="component" value="Unassembled WGS sequence"/>
</dbReference>
<keyword evidence="3" id="KW-0418">Kinase</keyword>
<dbReference type="GO" id="GO:0005524">
    <property type="term" value="F:ATP binding"/>
    <property type="evidence" value="ECO:0007669"/>
    <property type="project" value="UniProtKB-KW"/>
</dbReference>
<reference evidence="7" key="1">
    <citation type="journal article" date="2014" name="Int. J. Syst. Evol. Microbiol.">
        <title>Complete genome sequence of Corynebacterium casei LMG S-19264T (=DSM 44701T), isolated from a smear-ripened cheese.</title>
        <authorList>
            <consortium name="US DOE Joint Genome Institute (JGI-PGF)"/>
            <person name="Walter F."/>
            <person name="Albersmeier A."/>
            <person name="Kalinowski J."/>
            <person name="Ruckert C."/>
        </authorList>
    </citation>
    <scope>NUCLEOTIDE SEQUENCE</scope>
    <source>
        <strain evidence="7">NBRC 112290</strain>
    </source>
</reference>
<evidence type="ECO:0000256" key="5">
    <source>
        <dbReference type="SAM" id="MobiDB-lite"/>
    </source>
</evidence>
<dbReference type="InterPro" id="IPR040999">
    <property type="entry name" value="Mak_N_cap"/>
</dbReference>
<keyword evidence="4" id="KW-0067">ATP-binding</keyword>
<gene>
    <name evidence="7" type="ORF">GCM10025875_07050</name>
</gene>